<dbReference type="Pfam" id="PF09763">
    <property type="entry name" value="Sec3_CC"/>
    <property type="match status" value="1"/>
</dbReference>
<feature type="region of interest" description="Disordered" evidence="5">
    <location>
        <begin position="1"/>
        <end position="171"/>
    </location>
</feature>
<dbReference type="InterPro" id="IPR019160">
    <property type="entry name" value="Sec3_CC"/>
</dbReference>
<feature type="compositionally biased region" description="Polar residues" evidence="5">
    <location>
        <begin position="1"/>
        <end position="18"/>
    </location>
</feature>
<protein>
    <submittedName>
        <fullName evidence="8">Uncharacterized protein</fullName>
    </submittedName>
</protein>
<evidence type="ECO:0000256" key="3">
    <source>
        <dbReference type="ARBA" id="ARBA00022483"/>
    </source>
</evidence>
<dbReference type="PANTHER" id="PTHR16092">
    <property type="entry name" value="SEC3/SYNTAXIN-RELATED"/>
    <property type="match status" value="1"/>
</dbReference>
<comment type="caution">
    <text evidence="8">The sequence shown here is derived from an EMBL/GenBank/DDBJ whole genome shotgun (WGS) entry which is preliminary data.</text>
</comment>
<feature type="domain" description="Exocyst complex component Sec3 coiled-coil" evidence="6">
    <location>
        <begin position="203"/>
        <end position="333"/>
    </location>
</feature>
<dbReference type="GO" id="GO:0006893">
    <property type="term" value="P:Golgi to plasma membrane transport"/>
    <property type="evidence" value="ECO:0007669"/>
    <property type="project" value="TreeGrafter"/>
</dbReference>
<feature type="compositionally biased region" description="Low complexity" evidence="5">
    <location>
        <begin position="480"/>
        <end position="492"/>
    </location>
</feature>
<evidence type="ECO:0000313" key="9">
    <source>
        <dbReference type="Proteomes" id="UP000008837"/>
    </source>
</evidence>
<dbReference type="Proteomes" id="UP000008837">
    <property type="component" value="Unassembled WGS sequence"/>
</dbReference>
<dbReference type="GO" id="GO:0000145">
    <property type="term" value="C:exocyst"/>
    <property type="evidence" value="ECO:0007669"/>
    <property type="project" value="InterPro"/>
</dbReference>
<dbReference type="STRING" id="425265.A8PVI0"/>
<evidence type="ECO:0000256" key="5">
    <source>
        <dbReference type="SAM" id="MobiDB-lite"/>
    </source>
</evidence>
<feature type="compositionally biased region" description="Low complexity" evidence="5">
    <location>
        <begin position="67"/>
        <end position="83"/>
    </location>
</feature>
<proteinExistence type="inferred from homology"/>
<sequence>MSQHASQIASPVSQSADTSESRSMRSPQPIQAGSIGPAVSTTLASPKPGVTKPGDVGPLTQGKQTTSSSASEEASLRESLAASTIPQHVPARPAVSQLRTPQRAPQRTAQPTLASTALSSSATSASGSSASPAPTKPLTGAPQRPALQRRLTRPTAAQASTALVAPRGDENSTLSQVEEMLEGFEWKVVRHSADIRQKNFGTADVIEERLLEELAALESSGIHAMIEPDQRVAQLLQHIDDSLLQLDRLDASVAGYKMQLLSRSEDIAYIQNQNKGLQVQTSNRHLLLNEVDTLLSTIQVDQQAMQKLASTSLSSGADASELESAAVSLYKSILQARPDRHKHTSGTETEAMAQHLANSETVAKEFNTRLVSEFESELEKAMHAQLNHLPHTQQAMSAESTLPPHDIMEQWLGKYCGLSLYLRETTPHVFQDFSRVYMACESQCFRTELQRVFGVATQQVARSEGTARQGSLRRGGASAGTGPPAAGSASDGMPGATLQRILASLLPRVTEEHAFLADLLQINDDTLTFADYMDLEPYFKHRAAVTMALATESPQQAMDRALQQIFSVIVPELDSFVSHVAQQNIWSVVGMLVETELAQRALQQRPGGAAVSQLLNKNTTRLHTELSRLIHTQLQAVEQTKVTAKKREGILPIFQSFPTFVRRMEAQLGEADTLPVREAVDHGYERIARGMMAAVQSIPQAGAIDDDKGQLNHHVILIVNVYHLCMRVRPGTPPNQALLRVQQQAQTLLESSQHGYVKTMLRRPLGKVVDFGNGIDALLSTTPATEVALHSSYSRAAVKKLVRDFTMKDVRKCVEALSKRMQKHFDDDDASMITSGALARDELADVLAQVWHATEDAFVAEVERLGRILHTCYPQSGLHLDVSAQDVARLFQTQAPTIRRR</sequence>
<name>A8PVI0_MALGO</name>
<dbReference type="OMA" id="NQHVMSA"/>
<dbReference type="GO" id="GO:0005886">
    <property type="term" value="C:plasma membrane"/>
    <property type="evidence" value="ECO:0007669"/>
    <property type="project" value="TreeGrafter"/>
</dbReference>
<dbReference type="GO" id="GO:0006887">
    <property type="term" value="P:exocytosis"/>
    <property type="evidence" value="ECO:0007669"/>
    <property type="project" value="UniProtKB-KW"/>
</dbReference>
<dbReference type="PANTHER" id="PTHR16092:SF14">
    <property type="entry name" value="EXOCYST COMPLEX COMPONENT 1 ISOFORM X1"/>
    <property type="match status" value="1"/>
</dbReference>
<dbReference type="RefSeq" id="XP_001731605.1">
    <property type="nucleotide sequence ID" value="XM_001731553.1"/>
</dbReference>
<comment type="similarity">
    <text evidence="1">Belongs to the SEC3 family.</text>
</comment>
<evidence type="ECO:0000256" key="1">
    <source>
        <dbReference type="ARBA" id="ARBA00006518"/>
    </source>
</evidence>
<dbReference type="InParanoid" id="A8PVI0"/>
<reference evidence="8 9" key="1">
    <citation type="journal article" date="2007" name="Proc. Natl. Acad. Sci. U.S.A.">
        <title>Dandruff-associated Malassezia genomes reveal convergent and divergent virulence traits shared with plant and human fungal pathogens.</title>
        <authorList>
            <person name="Xu J."/>
            <person name="Saunders C.W."/>
            <person name="Hu P."/>
            <person name="Grant R.A."/>
            <person name="Boekhout T."/>
            <person name="Kuramae E.E."/>
            <person name="Kronstad J.W."/>
            <person name="Deangelis Y.M."/>
            <person name="Reeder N.L."/>
            <person name="Johnstone K.R."/>
            <person name="Leland M."/>
            <person name="Fieno A.M."/>
            <person name="Begley W.M."/>
            <person name="Sun Y."/>
            <person name="Lacey M.P."/>
            <person name="Chaudhary T."/>
            <person name="Keough T."/>
            <person name="Chu L."/>
            <person name="Sears R."/>
            <person name="Yuan B."/>
            <person name="Dawson T.L.Jr."/>
        </authorList>
    </citation>
    <scope>NUCLEOTIDE SEQUENCE [LARGE SCALE GENOMIC DNA]</scope>
    <source>
        <strain evidence="9">ATCC MYA-4612 / CBS 7966</strain>
    </source>
</reference>
<evidence type="ECO:0000256" key="2">
    <source>
        <dbReference type="ARBA" id="ARBA00022448"/>
    </source>
</evidence>
<dbReference type="Pfam" id="PF20654">
    <property type="entry name" value="Sec3_C-term"/>
    <property type="match status" value="1"/>
</dbReference>
<dbReference type="GeneID" id="5855911"/>
<evidence type="ECO:0000256" key="4">
    <source>
        <dbReference type="ARBA" id="ARBA00023054"/>
    </source>
</evidence>
<feature type="region of interest" description="Disordered" evidence="5">
    <location>
        <begin position="464"/>
        <end position="492"/>
    </location>
</feature>
<dbReference type="InterPro" id="IPR048628">
    <property type="entry name" value="Sec3_C"/>
</dbReference>
<keyword evidence="2" id="KW-0813">Transport</keyword>
<dbReference type="OrthoDB" id="27109at2759"/>
<feature type="domain" description="Exocyst complex component Sec3 C-terminal" evidence="7">
    <location>
        <begin position="520"/>
        <end position="874"/>
    </location>
</feature>
<evidence type="ECO:0000313" key="8">
    <source>
        <dbReference type="EMBL" id="EDP44391.1"/>
    </source>
</evidence>
<organism evidence="8 9">
    <name type="scientific">Malassezia globosa (strain ATCC MYA-4612 / CBS 7966)</name>
    <name type="common">Dandruff-associated fungus</name>
    <dbReference type="NCBI Taxonomy" id="425265"/>
    <lineage>
        <taxon>Eukaryota</taxon>
        <taxon>Fungi</taxon>
        <taxon>Dikarya</taxon>
        <taxon>Basidiomycota</taxon>
        <taxon>Ustilaginomycotina</taxon>
        <taxon>Malasseziomycetes</taxon>
        <taxon>Malasseziales</taxon>
        <taxon>Malasseziaceae</taxon>
        <taxon>Malassezia</taxon>
    </lineage>
</organism>
<feature type="compositionally biased region" description="Low complexity" evidence="5">
    <location>
        <begin position="108"/>
        <end position="133"/>
    </location>
</feature>
<evidence type="ECO:0000259" key="7">
    <source>
        <dbReference type="Pfam" id="PF20654"/>
    </source>
</evidence>
<keyword evidence="9" id="KW-1185">Reference proteome</keyword>
<keyword evidence="3" id="KW-0268">Exocytosis</keyword>
<dbReference type="KEGG" id="mgl:MGL_0873"/>
<evidence type="ECO:0000259" key="6">
    <source>
        <dbReference type="Pfam" id="PF09763"/>
    </source>
</evidence>
<accession>A8PVI0</accession>
<dbReference type="GO" id="GO:0005546">
    <property type="term" value="F:phosphatidylinositol-4,5-bisphosphate binding"/>
    <property type="evidence" value="ECO:0007669"/>
    <property type="project" value="TreeGrafter"/>
</dbReference>
<dbReference type="EMBL" id="AAYY01000003">
    <property type="protein sequence ID" value="EDP44391.1"/>
    <property type="molecule type" value="Genomic_DNA"/>
</dbReference>
<dbReference type="VEuPathDB" id="FungiDB:MGL_0873"/>
<feature type="compositionally biased region" description="Polar residues" evidence="5">
    <location>
        <begin position="97"/>
        <end position="107"/>
    </location>
</feature>
<dbReference type="AlphaFoldDB" id="A8PVI0"/>
<gene>
    <name evidence="8" type="ORF">MGL_0873</name>
</gene>
<keyword evidence="4" id="KW-0175">Coiled coil</keyword>